<dbReference type="CDD" id="cd14789">
    <property type="entry name" value="Tiki"/>
    <property type="match status" value="1"/>
</dbReference>
<protein>
    <submittedName>
        <fullName evidence="1">TraB/GumN family protein</fullName>
    </submittedName>
</protein>
<dbReference type="Proteomes" id="UP000712007">
    <property type="component" value="Unassembled WGS sequence"/>
</dbReference>
<dbReference type="Pfam" id="PF01963">
    <property type="entry name" value="TraB_PrgY_gumN"/>
    <property type="match status" value="1"/>
</dbReference>
<reference evidence="1" key="1">
    <citation type="submission" date="2020-10" db="EMBL/GenBank/DDBJ databases">
        <authorList>
            <person name="Gilroy R."/>
        </authorList>
    </citation>
    <scope>NUCLEOTIDE SEQUENCE</scope>
    <source>
        <strain evidence="1">3924</strain>
    </source>
</reference>
<dbReference type="InterPro" id="IPR047111">
    <property type="entry name" value="YbaP-like"/>
</dbReference>
<proteinExistence type="predicted"/>
<gene>
    <name evidence="1" type="ORF">IAC51_02430</name>
</gene>
<evidence type="ECO:0000313" key="2">
    <source>
        <dbReference type="Proteomes" id="UP000712007"/>
    </source>
</evidence>
<comment type="caution">
    <text evidence="1">The sequence shown here is derived from an EMBL/GenBank/DDBJ whole genome shotgun (WGS) entry which is preliminary data.</text>
</comment>
<dbReference type="PANTHER" id="PTHR40590">
    <property type="entry name" value="CYTOPLASMIC PROTEIN-RELATED"/>
    <property type="match status" value="1"/>
</dbReference>
<dbReference type="AlphaFoldDB" id="A0A940IEJ7"/>
<organism evidence="1 2">
    <name type="scientific">Candidatus Aphodosoma intestinipullorum</name>
    <dbReference type="NCBI Taxonomy" id="2840674"/>
    <lineage>
        <taxon>Bacteria</taxon>
        <taxon>Pseudomonadati</taxon>
        <taxon>Bacteroidota</taxon>
        <taxon>Bacteroidia</taxon>
        <taxon>Bacteroidales</taxon>
        <taxon>Candidatus Aphodosoma</taxon>
    </lineage>
</organism>
<name>A0A940IEJ7_9BACT</name>
<dbReference type="InterPro" id="IPR002816">
    <property type="entry name" value="TraB/PrgY/GumN_fam"/>
</dbReference>
<dbReference type="EMBL" id="JADIMV010000044">
    <property type="protein sequence ID" value="MBO8439486.1"/>
    <property type="molecule type" value="Genomic_DNA"/>
</dbReference>
<dbReference type="PROSITE" id="PS51257">
    <property type="entry name" value="PROKAR_LIPOPROTEIN"/>
    <property type="match status" value="1"/>
</dbReference>
<reference evidence="1" key="2">
    <citation type="journal article" date="2021" name="PeerJ">
        <title>Extensive microbial diversity within the chicken gut microbiome revealed by metagenomics and culture.</title>
        <authorList>
            <person name="Gilroy R."/>
            <person name="Ravi A."/>
            <person name="Getino M."/>
            <person name="Pursley I."/>
            <person name="Horton D.L."/>
            <person name="Alikhan N.F."/>
            <person name="Baker D."/>
            <person name="Gharbi K."/>
            <person name="Hall N."/>
            <person name="Watson M."/>
            <person name="Adriaenssens E.M."/>
            <person name="Foster-Nyarko E."/>
            <person name="Jarju S."/>
            <person name="Secka A."/>
            <person name="Antonio M."/>
            <person name="Oren A."/>
            <person name="Chaudhuri R.R."/>
            <person name="La Ragione R."/>
            <person name="Hildebrand F."/>
            <person name="Pallen M.J."/>
        </authorList>
    </citation>
    <scope>NUCLEOTIDE SEQUENCE</scope>
    <source>
        <strain evidence="1">3924</strain>
    </source>
</reference>
<evidence type="ECO:0000313" key="1">
    <source>
        <dbReference type="EMBL" id="MBO8439486.1"/>
    </source>
</evidence>
<dbReference type="PANTHER" id="PTHR40590:SF1">
    <property type="entry name" value="CYTOPLASMIC PROTEIN"/>
    <property type="match status" value="1"/>
</dbReference>
<sequence>MRKLLITSLLLAAACLTAGAQLLYRISGGGLEHPSYIFGTHHIAPLSIVDSIAGFDSAFASCSQLYGEIEMDSANTPAAQQMMMQAMMAPADSALTALFTPAEFALIDSAVRLYLGVGAEQLAVLKPAALSTQLSVAQTLKVFPGFSQAEQLDIYLQRRAAERGMPVRGLESLASQIDVLFGAPLREQADELLELVTMERADELARRMADAYMAQDAAELYRLMTDPEWGGNEAELERILFGRNEAWVAKMPAIMEAQPSFFVVGAGHLPGSRGVLSLLGQRGYKVEPVK</sequence>
<accession>A0A940IEJ7</accession>